<name>A0ABQ2WVG3_9ACTN</name>
<sequence>MPAMRYTRLAKGAVTVAAATAVCHAILTAGYAWARDKAATGEATIFAGVFEWTVTTSASWALMPLLLGAGMRVMREAGNTALMVGGGLIWAVLCLSFVDEIDRPGGHMPVSGLVAFLLAGTALAGRGPARTGTEHPG</sequence>
<evidence type="ECO:0000313" key="3">
    <source>
        <dbReference type="Proteomes" id="UP000617743"/>
    </source>
</evidence>
<feature type="transmembrane region" description="Helical" evidence="1">
    <location>
        <begin position="12"/>
        <end position="33"/>
    </location>
</feature>
<proteinExistence type="predicted"/>
<keyword evidence="1" id="KW-0472">Membrane</keyword>
<feature type="transmembrane region" description="Helical" evidence="1">
    <location>
        <begin position="110"/>
        <end position="129"/>
    </location>
</feature>
<keyword evidence="3" id="KW-1185">Reference proteome</keyword>
<keyword evidence="1" id="KW-1133">Transmembrane helix</keyword>
<evidence type="ECO:0008006" key="4">
    <source>
        <dbReference type="Google" id="ProtNLM"/>
    </source>
</evidence>
<protein>
    <recommendedName>
        <fullName evidence="4">Integral membrane protein</fullName>
    </recommendedName>
</protein>
<comment type="caution">
    <text evidence="2">The sequence shown here is derived from an EMBL/GenBank/DDBJ whole genome shotgun (WGS) entry which is preliminary data.</text>
</comment>
<evidence type="ECO:0000256" key="1">
    <source>
        <dbReference type="SAM" id="Phobius"/>
    </source>
</evidence>
<feature type="transmembrane region" description="Helical" evidence="1">
    <location>
        <begin position="45"/>
        <end position="67"/>
    </location>
</feature>
<gene>
    <name evidence="2" type="ORF">GCM10010383_07080</name>
</gene>
<evidence type="ECO:0000313" key="2">
    <source>
        <dbReference type="EMBL" id="GGW81689.1"/>
    </source>
</evidence>
<feature type="transmembrane region" description="Helical" evidence="1">
    <location>
        <begin position="79"/>
        <end position="98"/>
    </location>
</feature>
<dbReference type="EMBL" id="BMWC01000001">
    <property type="protein sequence ID" value="GGW81689.1"/>
    <property type="molecule type" value="Genomic_DNA"/>
</dbReference>
<keyword evidence="1" id="KW-0812">Transmembrane</keyword>
<reference evidence="3" key="1">
    <citation type="journal article" date="2019" name="Int. J. Syst. Evol. Microbiol.">
        <title>The Global Catalogue of Microorganisms (GCM) 10K type strain sequencing project: providing services to taxonomists for standard genome sequencing and annotation.</title>
        <authorList>
            <consortium name="The Broad Institute Genomics Platform"/>
            <consortium name="The Broad Institute Genome Sequencing Center for Infectious Disease"/>
            <person name="Wu L."/>
            <person name="Ma J."/>
        </authorList>
    </citation>
    <scope>NUCLEOTIDE SEQUENCE [LARGE SCALE GENOMIC DNA]</scope>
    <source>
        <strain evidence="3">JCM 4866</strain>
    </source>
</reference>
<dbReference type="Proteomes" id="UP000617743">
    <property type="component" value="Unassembled WGS sequence"/>
</dbReference>
<organism evidence="2 3">
    <name type="scientific">Streptomyces lomondensis</name>
    <dbReference type="NCBI Taxonomy" id="68229"/>
    <lineage>
        <taxon>Bacteria</taxon>
        <taxon>Bacillati</taxon>
        <taxon>Actinomycetota</taxon>
        <taxon>Actinomycetes</taxon>
        <taxon>Kitasatosporales</taxon>
        <taxon>Streptomycetaceae</taxon>
        <taxon>Streptomyces</taxon>
    </lineage>
</organism>
<accession>A0ABQ2WVG3</accession>